<dbReference type="PANTHER" id="PTHR45723">
    <property type="entry name" value="SERINE/THREONINE-PROTEIN KINASE RIO1"/>
    <property type="match status" value="1"/>
</dbReference>
<comment type="catalytic activity">
    <reaction evidence="17">
        <text>L-seryl-[protein] + ATP = O-phospho-L-seryl-[protein] + ADP + H(+)</text>
        <dbReference type="Rhea" id="RHEA:17989"/>
        <dbReference type="Rhea" id="RHEA-COMP:9863"/>
        <dbReference type="Rhea" id="RHEA-COMP:11604"/>
        <dbReference type="ChEBI" id="CHEBI:15378"/>
        <dbReference type="ChEBI" id="CHEBI:29999"/>
        <dbReference type="ChEBI" id="CHEBI:30616"/>
        <dbReference type="ChEBI" id="CHEBI:83421"/>
        <dbReference type="ChEBI" id="CHEBI:456216"/>
        <dbReference type="EC" id="2.7.11.1"/>
    </reaction>
</comment>
<dbReference type="FunFam" id="3.30.200.20:FF:000148">
    <property type="entry name" value="Serine/threonine-protein kinase RIO1"/>
    <property type="match status" value="1"/>
</dbReference>
<keyword evidence="7" id="KW-0690">Ribosome biogenesis</keyword>
<dbReference type="GO" id="GO:0046872">
    <property type="term" value="F:metal ion binding"/>
    <property type="evidence" value="ECO:0007669"/>
    <property type="project" value="UniProtKB-KW"/>
</dbReference>
<dbReference type="InterPro" id="IPR051272">
    <property type="entry name" value="RIO-type_Ser/Thr_kinase"/>
</dbReference>
<evidence type="ECO:0000256" key="4">
    <source>
        <dbReference type="ARBA" id="ARBA00012513"/>
    </source>
</evidence>
<dbReference type="Gene3D" id="1.10.510.10">
    <property type="entry name" value="Transferase(Phosphotransferase) domain 1"/>
    <property type="match status" value="1"/>
</dbReference>
<evidence type="ECO:0000256" key="19">
    <source>
        <dbReference type="PIRSR" id="PIRSR038147-1"/>
    </source>
</evidence>
<evidence type="ECO:0000259" key="22">
    <source>
        <dbReference type="SMART" id="SM00090"/>
    </source>
</evidence>
<evidence type="ECO:0000256" key="13">
    <source>
        <dbReference type="ARBA" id="ARBA00022801"/>
    </source>
</evidence>
<feature type="binding site" evidence="21">
    <location>
        <position position="249"/>
    </location>
    <ligand>
        <name>Mg(2+)</name>
        <dbReference type="ChEBI" id="CHEBI:18420"/>
    </ligand>
</feature>
<dbReference type="Pfam" id="PF01163">
    <property type="entry name" value="RIO1"/>
    <property type="match status" value="1"/>
</dbReference>
<evidence type="ECO:0000256" key="11">
    <source>
        <dbReference type="ARBA" id="ARBA00022741"/>
    </source>
</evidence>
<evidence type="ECO:0000256" key="21">
    <source>
        <dbReference type="PIRSR" id="PIRSR038147-3"/>
    </source>
</evidence>
<evidence type="ECO:0000256" key="1">
    <source>
        <dbReference type="ARBA" id="ARBA00001946"/>
    </source>
</evidence>
<dbReference type="GO" id="GO:0005524">
    <property type="term" value="F:ATP binding"/>
    <property type="evidence" value="ECO:0007669"/>
    <property type="project" value="UniProtKB-KW"/>
</dbReference>
<evidence type="ECO:0000256" key="6">
    <source>
        <dbReference type="ARBA" id="ARBA00022490"/>
    </source>
</evidence>
<dbReference type="EC" id="2.7.11.1" evidence="4"/>
<evidence type="ECO:0000313" key="23">
    <source>
        <dbReference type="EMBL" id="OAF69460.1"/>
    </source>
</evidence>
<feature type="active site" description="4-aspartylphosphate intermediate" evidence="19">
    <location>
        <position position="249"/>
    </location>
</feature>
<evidence type="ECO:0000256" key="15">
    <source>
        <dbReference type="ARBA" id="ARBA00022842"/>
    </source>
</evidence>
<dbReference type="Proteomes" id="UP000078046">
    <property type="component" value="Unassembled WGS sequence"/>
</dbReference>
<dbReference type="InterPro" id="IPR018934">
    <property type="entry name" value="RIO_dom"/>
</dbReference>
<keyword evidence="13" id="KW-0378">Hydrolase</keyword>
<protein>
    <recommendedName>
        <fullName evidence="5">Serine/threonine-protein kinase RIO1</fullName>
        <ecNumber evidence="4">2.7.11.1</ecNumber>
    </recommendedName>
    <alternativeName>
        <fullName evidence="18">Serine/threonine-protein kinase rio1</fullName>
    </alternativeName>
</protein>
<keyword evidence="14 20" id="KW-0067">ATP-binding</keyword>
<organism evidence="23 24">
    <name type="scientific">Intoshia linei</name>
    <dbReference type="NCBI Taxonomy" id="1819745"/>
    <lineage>
        <taxon>Eukaryota</taxon>
        <taxon>Metazoa</taxon>
        <taxon>Spiralia</taxon>
        <taxon>Lophotrochozoa</taxon>
        <taxon>Mesozoa</taxon>
        <taxon>Orthonectida</taxon>
        <taxon>Rhopaluridae</taxon>
        <taxon>Intoshia</taxon>
    </lineage>
</organism>
<keyword evidence="15" id="KW-0460">Magnesium</keyword>
<feature type="binding site" evidence="20">
    <location>
        <position position="116"/>
    </location>
    <ligand>
        <name>ATP</name>
        <dbReference type="ChEBI" id="CHEBI:30616"/>
    </ligand>
</feature>
<feature type="active site" description="Proton acceptor" evidence="19">
    <location>
        <position position="230"/>
    </location>
</feature>
<evidence type="ECO:0000256" key="9">
    <source>
        <dbReference type="ARBA" id="ARBA00022679"/>
    </source>
</evidence>
<keyword evidence="9" id="KW-0808">Transferase</keyword>
<evidence type="ECO:0000256" key="14">
    <source>
        <dbReference type="ARBA" id="ARBA00022840"/>
    </source>
</evidence>
<keyword evidence="12" id="KW-0418">Kinase</keyword>
<evidence type="ECO:0000256" key="2">
    <source>
        <dbReference type="ARBA" id="ARBA00004496"/>
    </source>
</evidence>
<dbReference type="GO" id="GO:0042254">
    <property type="term" value="P:ribosome biogenesis"/>
    <property type="evidence" value="ECO:0007669"/>
    <property type="project" value="UniProtKB-KW"/>
</dbReference>
<dbReference type="OrthoDB" id="205248at2759"/>
<feature type="binding site" evidence="21">
    <location>
        <position position="235"/>
    </location>
    <ligand>
        <name>Mg(2+)</name>
        <dbReference type="ChEBI" id="CHEBI:18420"/>
    </ligand>
</feature>
<dbReference type="PIRSF" id="PIRSF038147">
    <property type="entry name" value="Ser/Thr_PK_RIO1"/>
    <property type="match status" value="1"/>
</dbReference>
<dbReference type="EMBL" id="LWCA01000278">
    <property type="protein sequence ID" value="OAF69460.1"/>
    <property type="molecule type" value="Genomic_DNA"/>
</dbReference>
<sequence>MNKTKDFSVSVDKTYQRKIQKYEKYDSKISLSCYEPAVSNQNIETCLQMQEVGECREKDKSDRATIEQVIDPKTRLILCRLIHKGILELINGCISTGKEANVYHSQTPNGDHCAIKIYKTSVLVFRDREKYVIGDYRFRRGYRKRNPTQMVRLWAEKEFRNLIRLQKAKIRSPKPILLNSHVLLMEFMGKDGWPTQTLQKARVCDIDKTYKDCVRLMYQIYNVANLVHADLSEFNMLYDNSSELLTVIDVSQAVEHDHPNAFHFLRKDCKNVTHFFYKSGANVMSLTRLFDFIIKRTVAFEDGYKNRIKRNLNETVSDDYMTFLDVHLENLIDSMIEESFDQDIGLDDTGFIHDYLPRTLHDVVNLEDENEQDRLQKSHLFDNKNIRDLSINDDQSENSNVSKSSCLNTESDDDTFIENVDKIDLTIIRPRGEDLASKKERKNAARLIRKEKLKTKVPKYIKKKKSGKL</sequence>
<keyword evidence="11 20" id="KW-0547">Nucleotide-binding</keyword>
<comment type="similarity">
    <text evidence="3">Belongs to the protein kinase superfamily. RIO-type Ser/Thr kinase family.</text>
</comment>
<evidence type="ECO:0000313" key="24">
    <source>
        <dbReference type="Proteomes" id="UP000078046"/>
    </source>
</evidence>
<dbReference type="SUPFAM" id="SSF56112">
    <property type="entry name" value="Protein kinase-like (PK-like)"/>
    <property type="match status" value="1"/>
</dbReference>
<comment type="subcellular location">
    <subcellularLocation>
        <location evidence="2">Cytoplasm</location>
    </subcellularLocation>
</comment>
<evidence type="ECO:0000256" key="20">
    <source>
        <dbReference type="PIRSR" id="PIRSR038147-2"/>
    </source>
</evidence>
<comment type="caution">
    <text evidence="23">The sequence shown here is derived from an EMBL/GenBank/DDBJ whole genome shotgun (WGS) entry which is preliminary data.</text>
</comment>
<dbReference type="InterPro" id="IPR017407">
    <property type="entry name" value="Ser/Thr_kinase_Rio1"/>
</dbReference>
<dbReference type="InterPro" id="IPR000687">
    <property type="entry name" value="RIO_kinase"/>
</dbReference>
<comment type="cofactor">
    <cofactor evidence="1 21">
        <name>Mg(2+)</name>
        <dbReference type="ChEBI" id="CHEBI:18420"/>
    </cofactor>
</comment>
<keyword evidence="10" id="KW-0479">Metal-binding</keyword>
<evidence type="ECO:0000256" key="17">
    <source>
        <dbReference type="ARBA" id="ARBA00048679"/>
    </source>
</evidence>
<name>A0A177B5R2_9BILA</name>
<evidence type="ECO:0000256" key="18">
    <source>
        <dbReference type="ARBA" id="ARBA00068838"/>
    </source>
</evidence>
<evidence type="ECO:0000256" key="8">
    <source>
        <dbReference type="ARBA" id="ARBA00022527"/>
    </source>
</evidence>
<keyword evidence="24" id="KW-1185">Reference proteome</keyword>
<comment type="catalytic activity">
    <reaction evidence="16">
        <text>L-threonyl-[protein] + ATP = O-phospho-L-threonyl-[protein] + ADP + H(+)</text>
        <dbReference type="Rhea" id="RHEA:46608"/>
        <dbReference type="Rhea" id="RHEA-COMP:11060"/>
        <dbReference type="Rhea" id="RHEA-COMP:11605"/>
        <dbReference type="ChEBI" id="CHEBI:15378"/>
        <dbReference type="ChEBI" id="CHEBI:30013"/>
        <dbReference type="ChEBI" id="CHEBI:30616"/>
        <dbReference type="ChEBI" id="CHEBI:61977"/>
        <dbReference type="ChEBI" id="CHEBI:456216"/>
        <dbReference type="EC" id="2.7.11.1"/>
    </reaction>
</comment>
<accession>A0A177B5R2</accession>
<dbReference type="InterPro" id="IPR011009">
    <property type="entry name" value="Kinase-like_dom_sf"/>
</dbReference>
<dbReference type="GO" id="GO:0005737">
    <property type="term" value="C:cytoplasm"/>
    <property type="evidence" value="ECO:0007669"/>
    <property type="project" value="UniProtKB-SubCell"/>
</dbReference>
<evidence type="ECO:0000256" key="3">
    <source>
        <dbReference type="ARBA" id="ARBA00009196"/>
    </source>
</evidence>
<feature type="domain" description="RIO kinase" evidence="22">
    <location>
        <begin position="59"/>
        <end position="295"/>
    </location>
</feature>
<dbReference type="GO" id="GO:0004674">
    <property type="term" value="F:protein serine/threonine kinase activity"/>
    <property type="evidence" value="ECO:0007669"/>
    <property type="project" value="UniProtKB-KW"/>
</dbReference>
<keyword evidence="6" id="KW-0963">Cytoplasm</keyword>
<dbReference type="PROSITE" id="PS01245">
    <property type="entry name" value="RIO1"/>
    <property type="match status" value="1"/>
</dbReference>
<proteinExistence type="inferred from homology"/>
<evidence type="ECO:0000256" key="16">
    <source>
        <dbReference type="ARBA" id="ARBA00047899"/>
    </source>
</evidence>
<evidence type="ECO:0000256" key="5">
    <source>
        <dbReference type="ARBA" id="ARBA00016038"/>
    </source>
</evidence>
<dbReference type="AlphaFoldDB" id="A0A177B5R2"/>
<gene>
    <name evidence="23" type="ORF">A3Q56_02774</name>
</gene>
<evidence type="ECO:0000256" key="12">
    <source>
        <dbReference type="ARBA" id="ARBA00022777"/>
    </source>
</evidence>
<dbReference type="SMART" id="SM00090">
    <property type="entry name" value="RIO"/>
    <property type="match status" value="1"/>
</dbReference>
<dbReference type="Gene3D" id="3.30.200.20">
    <property type="entry name" value="Phosphorylase Kinase, domain 1"/>
    <property type="match status" value="1"/>
</dbReference>
<dbReference type="GO" id="GO:0016787">
    <property type="term" value="F:hydrolase activity"/>
    <property type="evidence" value="ECO:0007669"/>
    <property type="project" value="UniProtKB-KW"/>
</dbReference>
<reference evidence="23 24" key="1">
    <citation type="submission" date="2016-04" db="EMBL/GenBank/DDBJ databases">
        <title>The genome of Intoshia linei affirms orthonectids as highly simplified spiralians.</title>
        <authorList>
            <person name="Mikhailov K.V."/>
            <person name="Slusarev G.S."/>
            <person name="Nikitin M.A."/>
            <person name="Logacheva M.D."/>
            <person name="Penin A."/>
            <person name="Aleoshin V."/>
            <person name="Panchin Y.V."/>
        </authorList>
    </citation>
    <scope>NUCLEOTIDE SEQUENCE [LARGE SCALE GENOMIC DNA]</scope>
    <source>
        <strain evidence="23">Intl2013</strain>
        <tissue evidence="23">Whole animal</tissue>
    </source>
</reference>
<dbReference type="InterPro" id="IPR018935">
    <property type="entry name" value="RIO_kinase_CS"/>
</dbReference>
<keyword evidence="8" id="KW-0723">Serine/threonine-protein kinase</keyword>
<evidence type="ECO:0000256" key="10">
    <source>
        <dbReference type="ARBA" id="ARBA00022723"/>
    </source>
</evidence>
<evidence type="ECO:0000256" key="7">
    <source>
        <dbReference type="ARBA" id="ARBA00022517"/>
    </source>
</evidence>